<keyword evidence="3" id="KW-1185">Reference proteome</keyword>
<gene>
    <name evidence="2" type="ORF">BN948_02101</name>
</gene>
<keyword evidence="2" id="KW-0808">Transferase</keyword>
<evidence type="ECO:0000313" key="3">
    <source>
        <dbReference type="Proteomes" id="UP000028878"/>
    </source>
</evidence>
<dbReference type="Gene3D" id="3.40.50.2000">
    <property type="entry name" value="Glycogen Phosphorylase B"/>
    <property type="match status" value="2"/>
</dbReference>
<dbReference type="Pfam" id="PF13692">
    <property type="entry name" value="Glyco_trans_1_4"/>
    <property type="match status" value="1"/>
</dbReference>
<dbReference type="Proteomes" id="UP000028878">
    <property type="component" value="Unassembled WGS sequence"/>
</dbReference>
<sequence>MRILVVSQYFWPENFRINDLVQEWTARGHAVTVLTGKPNYPAGTVFPAYREQPEQFSSYHGARIVRAPMLARAQGSLRLMLNYLSYVVGASLAGPWRLRGEAFDAIFVFEPSPITVGLPAILMGRLKRAPVVFWVLDLWPETLAAIGVVRSPRLLGGVGRLVSFIYNRCTLVLGQSQGFKASIAKYCKDNSKIRYFPSWSEQVFAASDATPAPEVLPKPGVFNVLFAGNIGEAQDLPAVLEAATRLKDNPAIRWLIVGDGRKSDWLQEEVRRRGLQERVLLLGRHPVERMPSFYAQADALLVSLKKDPVFSLTIPGKVQSYLQSGIPLLGMLDGEGAQVIRAAQAGLVSEAGDAAGLANAVLAMAAMTPETRRAMGQRGRVYAAQEFDRDTLMDRLEQLMAEAVQLRAGKTT</sequence>
<feature type="domain" description="Glycosyltransferase subfamily 4-like N-terminal" evidence="1">
    <location>
        <begin position="16"/>
        <end position="198"/>
    </location>
</feature>
<name>A0A1L1PNR4_HYDIT</name>
<accession>A0A1L1PNR4</accession>
<dbReference type="RefSeq" id="WP_009519372.1">
    <property type="nucleotide sequence ID" value="NZ_CCAE010000013.1"/>
</dbReference>
<dbReference type="InterPro" id="IPR028098">
    <property type="entry name" value="Glyco_trans_4-like_N"/>
</dbReference>
<dbReference type="PANTHER" id="PTHR12526">
    <property type="entry name" value="GLYCOSYLTRANSFERASE"/>
    <property type="match status" value="1"/>
</dbReference>
<dbReference type="AlphaFoldDB" id="A0A1L1PNR4"/>
<evidence type="ECO:0000259" key="1">
    <source>
        <dbReference type="Pfam" id="PF13579"/>
    </source>
</evidence>
<dbReference type="CDD" id="cd03794">
    <property type="entry name" value="GT4_WbuB-like"/>
    <property type="match status" value="1"/>
</dbReference>
<reference evidence="3" key="1">
    <citation type="submission" date="2014-02" db="EMBL/GenBank/DDBJ databases">
        <authorList>
            <person name="Gan H."/>
        </authorList>
    </citation>
    <scope>NUCLEOTIDE SEQUENCE [LARGE SCALE GENOMIC DNA]</scope>
    <source>
        <strain evidence="3">S1</strain>
    </source>
</reference>
<dbReference type="GO" id="GO:0016757">
    <property type="term" value="F:glycosyltransferase activity"/>
    <property type="evidence" value="ECO:0007669"/>
    <property type="project" value="UniProtKB-ARBA"/>
</dbReference>
<dbReference type="EMBL" id="CCAE010000013">
    <property type="protein sequence ID" value="CDN87676.1"/>
    <property type="molecule type" value="Genomic_DNA"/>
</dbReference>
<reference evidence="3" key="2">
    <citation type="submission" date="2014-11" db="EMBL/GenBank/DDBJ databases">
        <title>Draft genome sequence of Hydrogenophaga intermedia S1.</title>
        <authorList>
            <person name="Gan H.M."/>
            <person name="Chew T.H."/>
            <person name="Stolz A."/>
        </authorList>
    </citation>
    <scope>NUCLEOTIDE SEQUENCE [LARGE SCALE GENOMIC DNA]</scope>
    <source>
        <strain evidence="3">S1</strain>
    </source>
</reference>
<dbReference type="Pfam" id="PF13579">
    <property type="entry name" value="Glyco_trans_4_4"/>
    <property type="match status" value="1"/>
</dbReference>
<evidence type="ECO:0000313" key="2">
    <source>
        <dbReference type="EMBL" id="CDN87676.1"/>
    </source>
</evidence>
<dbReference type="SUPFAM" id="SSF53756">
    <property type="entry name" value="UDP-Glycosyltransferase/glycogen phosphorylase"/>
    <property type="match status" value="1"/>
</dbReference>
<organism evidence="2 3">
    <name type="scientific">Hydrogenophaga intermedia</name>
    <dbReference type="NCBI Taxonomy" id="65786"/>
    <lineage>
        <taxon>Bacteria</taxon>
        <taxon>Pseudomonadati</taxon>
        <taxon>Pseudomonadota</taxon>
        <taxon>Betaproteobacteria</taxon>
        <taxon>Burkholderiales</taxon>
        <taxon>Comamonadaceae</taxon>
        <taxon>Hydrogenophaga</taxon>
    </lineage>
</organism>
<protein>
    <submittedName>
        <fullName evidence="2">Group 1 glycosyl transferase</fullName>
    </submittedName>
</protein>
<proteinExistence type="predicted"/>